<name>A0A9P8WIQ8_9HYPO</name>
<dbReference type="Gene3D" id="2.130.10.10">
    <property type="entry name" value="YVTN repeat-like/Quinoprotein amine dehydrogenase"/>
    <property type="match status" value="3"/>
</dbReference>
<dbReference type="Pfam" id="PF24883">
    <property type="entry name" value="NPHP3_N"/>
    <property type="match status" value="1"/>
</dbReference>
<feature type="compositionally biased region" description="Polar residues" evidence="4">
    <location>
        <begin position="119"/>
        <end position="129"/>
    </location>
</feature>
<feature type="region of interest" description="Disordered" evidence="4">
    <location>
        <begin position="1"/>
        <end position="68"/>
    </location>
</feature>
<accession>A0A9P8WIQ8</accession>
<feature type="repeat" description="WD" evidence="3">
    <location>
        <begin position="1127"/>
        <end position="1159"/>
    </location>
</feature>
<feature type="compositionally biased region" description="Polar residues" evidence="4">
    <location>
        <begin position="48"/>
        <end position="57"/>
    </location>
</feature>
<evidence type="ECO:0000313" key="7">
    <source>
        <dbReference type="Proteomes" id="UP000777438"/>
    </source>
</evidence>
<dbReference type="EMBL" id="JAGPYM010000002">
    <property type="protein sequence ID" value="KAH6898095.1"/>
    <property type="molecule type" value="Genomic_DNA"/>
</dbReference>
<feature type="region of interest" description="Disordered" evidence="4">
    <location>
        <begin position="104"/>
        <end position="129"/>
    </location>
</feature>
<dbReference type="SUPFAM" id="SSF50998">
    <property type="entry name" value="Quinoprotein alcohol dehydrogenase-like"/>
    <property type="match status" value="1"/>
</dbReference>
<dbReference type="InterPro" id="IPR031359">
    <property type="entry name" value="NACHT_N"/>
</dbReference>
<feature type="repeat" description="WD" evidence="3">
    <location>
        <begin position="952"/>
        <end position="993"/>
    </location>
</feature>
<dbReference type="InterPro" id="IPR015943">
    <property type="entry name" value="WD40/YVTN_repeat-like_dom_sf"/>
</dbReference>
<dbReference type="PROSITE" id="PS50837">
    <property type="entry name" value="NACHT"/>
    <property type="match status" value="1"/>
</dbReference>
<organism evidence="6 7">
    <name type="scientific">Thelonectria olida</name>
    <dbReference type="NCBI Taxonomy" id="1576542"/>
    <lineage>
        <taxon>Eukaryota</taxon>
        <taxon>Fungi</taxon>
        <taxon>Dikarya</taxon>
        <taxon>Ascomycota</taxon>
        <taxon>Pezizomycotina</taxon>
        <taxon>Sordariomycetes</taxon>
        <taxon>Hypocreomycetidae</taxon>
        <taxon>Hypocreales</taxon>
        <taxon>Nectriaceae</taxon>
        <taxon>Thelonectria</taxon>
    </lineage>
</organism>
<feature type="compositionally biased region" description="Basic and acidic residues" evidence="4">
    <location>
        <begin position="1228"/>
        <end position="1240"/>
    </location>
</feature>
<evidence type="ECO:0000259" key="5">
    <source>
        <dbReference type="PROSITE" id="PS50837"/>
    </source>
</evidence>
<evidence type="ECO:0000256" key="2">
    <source>
        <dbReference type="ARBA" id="ARBA00022737"/>
    </source>
</evidence>
<gene>
    <name evidence="6" type="ORF">B0T10DRAFT_431808</name>
</gene>
<dbReference type="SMART" id="SM00320">
    <property type="entry name" value="WD40"/>
    <property type="match status" value="8"/>
</dbReference>
<feature type="region of interest" description="Disordered" evidence="4">
    <location>
        <begin position="1214"/>
        <end position="1246"/>
    </location>
</feature>
<feature type="repeat" description="WD" evidence="3">
    <location>
        <begin position="1085"/>
        <end position="1126"/>
    </location>
</feature>
<keyword evidence="7" id="KW-1185">Reference proteome</keyword>
<dbReference type="PROSITE" id="PS50082">
    <property type="entry name" value="WD_REPEATS_2"/>
    <property type="match status" value="6"/>
</dbReference>
<comment type="caution">
    <text evidence="6">The sequence shown here is derived from an EMBL/GenBank/DDBJ whole genome shotgun (WGS) entry which is preliminary data.</text>
</comment>
<protein>
    <recommendedName>
        <fullName evidence="5">NACHT domain-containing protein</fullName>
    </recommendedName>
</protein>
<dbReference type="Gene3D" id="3.40.50.300">
    <property type="entry name" value="P-loop containing nucleotide triphosphate hydrolases"/>
    <property type="match status" value="1"/>
</dbReference>
<dbReference type="Pfam" id="PF00400">
    <property type="entry name" value="WD40"/>
    <property type="match status" value="7"/>
</dbReference>
<dbReference type="Pfam" id="PF17100">
    <property type="entry name" value="NACHT_N"/>
    <property type="match status" value="1"/>
</dbReference>
<dbReference type="InterPro" id="IPR001680">
    <property type="entry name" value="WD40_rpt"/>
</dbReference>
<evidence type="ECO:0000313" key="6">
    <source>
        <dbReference type="EMBL" id="KAH6898095.1"/>
    </source>
</evidence>
<feature type="repeat" description="WD" evidence="3">
    <location>
        <begin position="1248"/>
        <end position="1289"/>
    </location>
</feature>
<reference evidence="6 7" key="1">
    <citation type="journal article" date="2021" name="Nat. Commun.">
        <title>Genetic determinants of endophytism in the Arabidopsis root mycobiome.</title>
        <authorList>
            <person name="Mesny F."/>
            <person name="Miyauchi S."/>
            <person name="Thiergart T."/>
            <person name="Pickel B."/>
            <person name="Atanasova L."/>
            <person name="Karlsson M."/>
            <person name="Huettel B."/>
            <person name="Barry K.W."/>
            <person name="Haridas S."/>
            <person name="Chen C."/>
            <person name="Bauer D."/>
            <person name="Andreopoulos W."/>
            <person name="Pangilinan J."/>
            <person name="LaButti K."/>
            <person name="Riley R."/>
            <person name="Lipzen A."/>
            <person name="Clum A."/>
            <person name="Drula E."/>
            <person name="Henrissat B."/>
            <person name="Kohler A."/>
            <person name="Grigoriev I.V."/>
            <person name="Martin F.M."/>
            <person name="Hacquard S."/>
        </authorList>
    </citation>
    <scope>NUCLEOTIDE SEQUENCE [LARGE SCALE GENOMIC DNA]</scope>
    <source>
        <strain evidence="6 7">MPI-CAGE-CH-0241</strain>
    </source>
</reference>
<evidence type="ECO:0000256" key="4">
    <source>
        <dbReference type="SAM" id="MobiDB-lite"/>
    </source>
</evidence>
<keyword evidence="1 3" id="KW-0853">WD repeat</keyword>
<feature type="repeat" description="WD" evidence="3">
    <location>
        <begin position="911"/>
        <end position="952"/>
    </location>
</feature>
<dbReference type="SUPFAM" id="SSF82171">
    <property type="entry name" value="DPP6 N-terminal domain-like"/>
    <property type="match status" value="1"/>
</dbReference>
<dbReference type="PROSITE" id="PS00678">
    <property type="entry name" value="WD_REPEATS_1"/>
    <property type="match status" value="1"/>
</dbReference>
<feature type="domain" description="NACHT" evidence="5">
    <location>
        <begin position="390"/>
        <end position="540"/>
    </location>
</feature>
<dbReference type="InterPro" id="IPR011047">
    <property type="entry name" value="Quinoprotein_ADH-like_sf"/>
</dbReference>
<dbReference type="Proteomes" id="UP000777438">
    <property type="component" value="Unassembled WGS sequence"/>
</dbReference>
<evidence type="ECO:0000256" key="1">
    <source>
        <dbReference type="ARBA" id="ARBA00022574"/>
    </source>
</evidence>
<dbReference type="CDD" id="cd00200">
    <property type="entry name" value="WD40"/>
    <property type="match status" value="2"/>
</dbReference>
<dbReference type="InterPro" id="IPR007111">
    <property type="entry name" value="NACHT_NTPase"/>
</dbReference>
<dbReference type="OrthoDB" id="538223at2759"/>
<dbReference type="InterPro" id="IPR027417">
    <property type="entry name" value="P-loop_NTPase"/>
</dbReference>
<evidence type="ECO:0000256" key="3">
    <source>
        <dbReference type="PROSITE-ProRule" id="PRU00221"/>
    </source>
</evidence>
<sequence>MDLHQSGSRRTVRSFFSKIRTKRHASDPAQPPDSAPSSPTSSVARLTLTEQPRSETAPTPPSDAEPDSATLHETLWNQAYDGLKGKEPDIVEAYEKILTAKLKSPDSTDASGKCPDNDIGQTQGTRSSQMQKLVRIGLDRTEKVAKIKGKVDARLQIVDTIKGAIDHSLKAAPEAAVVWAGVCIGLEILANPMKEPGINRKGLTYVLSRMNWYWTLADLLLDENKARLSTTALQHDLKTHVVELYKKLLLYQMQSACLYYRNWASVLLRDAVKLDDWDGKITEIKDAEALIKTDAQQYNTEEIKLSLKEIEKATPELQAVYSAIQDQTQCQEARYHDEKDKQCLKDLLLTDPEEDKDRIEDTKGGLLKDSYHWILEHDDYKRFLSDTQSRLLWIRGDPGKGKTMLLCGIIDELKKDSQPLSYFFCQATEADLASEMAVLRGLIYLLIQRQPSLISFIRSDYDKKGKNLFEGINSSIALSKILKVMLQDPSVQDAILVVDALDECTRNRDRLIKLIIELSGSGCAKWIISSRNWPEIEDQLWNTQKVRVQLELNSESISSAVQSYIQKKVNDLAREKRYNEALKNEVYAHLASNADDTFLWVALVCQRLAATDVRKFNTLTELKKFPSGLSSFYRLMMQQISSSSLADVLKSILATVCIVHRPVTMGELKTLVGSLESYEDDDLEYLIGSCGSFLTHRNGVVYFVHQSAKDFLLQQGHDNIFPSGTQHRHREVCINSLKAFDGQLKRDIYGLKSPGCLINEVSRPASDPLYCIAYSCTHWAHHLIASDVLGNDNEAGLLIVLGFFKEKLVFWLEALSLLRRVSLGAKAIADLETALGQKPTHQLMAFVQDTRRFILHNKWVIESAPLQTYASALIFSPRNSLIRRQFHSQEPVWIAVKPETEEDWDDCLQTLHGHRYAISCINFSSDGRLLVSGSFERELKIWDAISGDCLQILNTAGEVKLVAFSPDGKRIVAGLLDGSVEVWDSATGVHIQTFEAQRDVGGPEAVSFLPDGKKLVLGFCYGPVTVKAWDLETGVCANALEAQGKGIRSLVFSPDGKQLAKGSRNGTIEVWSLANRDCIQTLSAYQNEVSEVSSIAYSSDGKHLGTGSDDGTVRVWDLATGICIRLLKGHTETVISVAFLQDNRTLVSSSYDKTIKLWDDTGSCVKTLHGHYGHYGVVHSLSACPTRQQLVSSSGNAVKIWEFAQVSYGRKEADSRGTKATFSSPAPRQDEKAANSEGGHHGNGIGLLGGHTAQIKSLTFSPDGTMLASRSADSEIKMWDARTGSCILNLPSDPQRLEFTQTDWVSFAQDCGWFALRLPNQHIGIWDRTSNTPIRTITRTNQEQFRSLTLSPDGKYLALCEMRNLNIWDVAQDKVIRSFNSEWRPPVFSGNSRLLAMTKFRQRSPIVLVYDMLSGDCVSEFSIAGNDSFVQLVAFSLDCQWLAYSQQSTGTIVFQQWATGSRVESIGPGHPALYDLQCDMEANVRFATELGILDLGKPGQDTSFAGYGVSFDKSWIIRGKERVLWIPPEFRTLAFTDVGFKVAMSRSTTGRIMMTELV</sequence>
<dbReference type="PANTHER" id="PTHR19848:SF8">
    <property type="entry name" value="F-BOX AND WD REPEAT DOMAIN CONTAINING 7"/>
    <property type="match status" value="1"/>
</dbReference>
<proteinExistence type="predicted"/>
<dbReference type="InterPro" id="IPR020472">
    <property type="entry name" value="WD40_PAC1"/>
</dbReference>
<dbReference type="PANTHER" id="PTHR19848">
    <property type="entry name" value="WD40 REPEAT PROTEIN"/>
    <property type="match status" value="1"/>
</dbReference>
<dbReference type="PRINTS" id="PR00320">
    <property type="entry name" value="GPROTEINBRPT"/>
</dbReference>
<dbReference type="InterPro" id="IPR056884">
    <property type="entry name" value="NPHP3-like_N"/>
</dbReference>
<dbReference type="PROSITE" id="PS50294">
    <property type="entry name" value="WD_REPEATS_REGION"/>
    <property type="match status" value="6"/>
</dbReference>
<feature type="repeat" description="WD" evidence="3">
    <location>
        <begin position="1040"/>
        <end position="1081"/>
    </location>
</feature>
<dbReference type="SUPFAM" id="SSF52540">
    <property type="entry name" value="P-loop containing nucleoside triphosphate hydrolases"/>
    <property type="match status" value="1"/>
</dbReference>
<keyword evidence="2" id="KW-0677">Repeat</keyword>
<dbReference type="InterPro" id="IPR019775">
    <property type="entry name" value="WD40_repeat_CS"/>
</dbReference>